<keyword evidence="2" id="KW-0695">RNA-directed DNA polymerase</keyword>
<comment type="caution">
    <text evidence="2">The sequence shown here is derived from an EMBL/GenBank/DDBJ whole genome shotgun (WGS) entry which is preliminary data.</text>
</comment>
<dbReference type="GO" id="GO:0003964">
    <property type="term" value="F:RNA-directed DNA polymerase activity"/>
    <property type="evidence" value="ECO:0007669"/>
    <property type="project" value="UniProtKB-KW"/>
</dbReference>
<gene>
    <name evidence="2" type="ORF">CTI12_AA307380</name>
</gene>
<dbReference type="AlphaFoldDB" id="A0A2U1N481"/>
<dbReference type="OrthoDB" id="1751600at2759"/>
<reference evidence="2 3" key="1">
    <citation type="journal article" date="2018" name="Mol. Plant">
        <title>The genome of Artemisia annua provides insight into the evolution of Asteraceae family and artemisinin biosynthesis.</title>
        <authorList>
            <person name="Shen Q."/>
            <person name="Zhang L."/>
            <person name="Liao Z."/>
            <person name="Wang S."/>
            <person name="Yan T."/>
            <person name="Shi P."/>
            <person name="Liu M."/>
            <person name="Fu X."/>
            <person name="Pan Q."/>
            <person name="Wang Y."/>
            <person name="Lv Z."/>
            <person name="Lu X."/>
            <person name="Zhang F."/>
            <person name="Jiang W."/>
            <person name="Ma Y."/>
            <person name="Chen M."/>
            <person name="Hao X."/>
            <person name="Li L."/>
            <person name="Tang Y."/>
            <person name="Lv G."/>
            <person name="Zhou Y."/>
            <person name="Sun X."/>
            <person name="Brodelius P.E."/>
            <person name="Rose J.K.C."/>
            <person name="Tang K."/>
        </authorList>
    </citation>
    <scope>NUCLEOTIDE SEQUENCE [LARGE SCALE GENOMIC DNA]</scope>
    <source>
        <strain evidence="3">cv. Huhao1</strain>
        <tissue evidence="2">Leaf</tissue>
    </source>
</reference>
<evidence type="ECO:0000313" key="2">
    <source>
        <dbReference type="EMBL" id="PWA68328.1"/>
    </source>
</evidence>
<feature type="compositionally biased region" description="Basic and acidic residues" evidence="1">
    <location>
        <begin position="22"/>
        <end position="32"/>
    </location>
</feature>
<evidence type="ECO:0000313" key="3">
    <source>
        <dbReference type="Proteomes" id="UP000245207"/>
    </source>
</evidence>
<proteinExistence type="predicted"/>
<organism evidence="2 3">
    <name type="scientific">Artemisia annua</name>
    <name type="common">Sweet wormwood</name>
    <dbReference type="NCBI Taxonomy" id="35608"/>
    <lineage>
        <taxon>Eukaryota</taxon>
        <taxon>Viridiplantae</taxon>
        <taxon>Streptophyta</taxon>
        <taxon>Embryophyta</taxon>
        <taxon>Tracheophyta</taxon>
        <taxon>Spermatophyta</taxon>
        <taxon>Magnoliopsida</taxon>
        <taxon>eudicotyledons</taxon>
        <taxon>Gunneridae</taxon>
        <taxon>Pentapetalae</taxon>
        <taxon>asterids</taxon>
        <taxon>campanulids</taxon>
        <taxon>Asterales</taxon>
        <taxon>Asteraceae</taxon>
        <taxon>Asteroideae</taxon>
        <taxon>Anthemideae</taxon>
        <taxon>Artemisiinae</taxon>
        <taxon>Artemisia</taxon>
    </lineage>
</organism>
<dbReference type="EMBL" id="PKPP01003659">
    <property type="protein sequence ID" value="PWA68328.1"/>
    <property type="molecule type" value="Genomic_DNA"/>
</dbReference>
<protein>
    <submittedName>
        <fullName evidence="2">RNA-directed DNA polymerase, eukaryota</fullName>
    </submittedName>
</protein>
<sequence>MNYVNDVAEVEDSTSEIKVVKDDWKTEEKENEPGNTHSCKKNMVGEERESETPSRPPSFENVRIETHKVSQDVDDANSAWITSKPRSTTLQCGTFFGRKNNLRKNGMGKGGRQGVINESLMTKVNLFQLKSLWGNYNFDFACSTAMGHSGGMVSMWDTTVFVKSHIHYGVNYVIVAGKWMGVQGVCHVINVYAPQSVETRKRLWEEIRHYMRGGCSTDSLVKRASGY</sequence>
<keyword evidence="2" id="KW-0548">Nucleotidyltransferase</keyword>
<feature type="compositionally biased region" description="Basic and acidic residues" evidence="1">
    <location>
        <begin position="43"/>
        <end position="52"/>
    </location>
</feature>
<feature type="region of interest" description="Disordered" evidence="1">
    <location>
        <begin position="22"/>
        <end position="59"/>
    </location>
</feature>
<evidence type="ECO:0000256" key="1">
    <source>
        <dbReference type="SAM" id="MobiDB-lite"/>
    </source>
</evidence>
<accession>A0A2U1N481</accession>
<keyword evidence="2" id="KW-0808">Transferase</keyword>
<keyword evidence="3" id="KW-1185">Reference proteome</keyword>
<dbReference type="Proteomes" id="UP000245207">
    <property type="component" value="Unassembled WGS sequence"/>
</dbReference>
<name>A0A2U1N481_ARTAN</name>